<feature type="chain" id="PRO_5003787259" evidence="1">
    <location>
        <begin position="18"/>
        <end position="136"/>
    </location>
</feature>
<dbReference type="RefSeq" id="XP_014180282.1">
    <property type="nucleotide sequence ID" value="XM_014324807.1"/>
</dbReference>
<dbReference type="KEGG" id="tasa:A1Q1_01768"/>
<evidence type="ECO:0000313" key="2">
    <source>
        <dbReference type="EMBL" id="EJT49119.1"/>
    </source>
</evidence>
<organism evidence="2 3">
    <name type="scientific">Trichosporon asahii var. asahii (strain ATCC 90039 / CBS 2479 / JCM 2466 / KCTC 7840 / NBRC 103889/ NCYC 2677 / UAMH 7654)</name>
    <name type="common">Yeast</name>
    <dbReference type="NCBI Taxonomy" id="1186058"/>
    <lineage>
        <taxon>Eukaryota</taxon>
        <taxon>Fungi</taxon>
        <taxon>Dikarya</taxon>
        <taxon>Basidiomycota</taxon>
        <taxon>Agaricomycotina</taxon>
        <taxon>Tremellomycetes</taxon>
        <taxon>Trichosporonales</taxon>
        <taxon>Trichosporonaceae</taxon>
        <taxon>Trichosporon</taxon>
    </lineage>
</organism>
<dbReference type="VEuPathDB" id="FungiDB:A1Q1_01768"/>
<sequence>MLVYLFVLLASFLAALASPIPQLASESLNLAIAEEQVPIQPLRWTTQFSAVRAESVLPLEWTGGSGEVEIYYVPQWPEQRSYDLVTVANTTESSYDWTVPELSMYPEGTTFIIGIKNEYGEGNAWYDLSPVVPFRA</sequence>
<feature type="signal peptide" evidence="1">
    <location>
        <begin position="1"/>
        <end position="17"/>
    </location>
</feature>
<dbReference type="AlphaFoldDB" id="J6EWX6"/>
<accession>J6EWX6</accession>
<comment type="caution">
    <text evidence="2">The sequence shown here is derived from an EMBL/GenBank/DDBJ whole genome shotgun (WGS) entry which is preliminary data.</text>
</comment>
<proteinExistence type="predicted"/>
<dbReference type="Proteomes" id="UP000002748">
    <property type="component" value="Unassembled WGS sequence"/>
</dbReference>
<name>J6EWX6_TRIAS</name>
<dbReference type="EMBL" id="ALBS01000178">
    <property type="protein sequence ID" value="EJT49119.1"/>
    <property type="molecule type" value="Genomic_DNA"/>
</dbReference>
<protein>
    <submittedName>
        <fullName evidence="2">Uncharacterized protein</fullName>
    </submittedName>
</protein>
<evidence type="ECO:0000256" key="1">
    <source>
        <dbReference type="SAM" id="SignalP"/>
    </source>
</evidence>
<keyword evidence="1" id="KW-0732">Signal</keyword>
<gene>
    <name evidence="2" type="ORF">A1Q1_01768</name>
</gene>
<dbReference type="OrthoDB" id="2566935at2759"/>
<reference evidence="2 3" key="1">
    <citation type="journal article" date="2012" name="Eukaryot. Cell">
        <title>Draft genome sequence of CBS 2479, the standard type strain of Trichosporon asahii.</title>
        <authorList>
            <person name="Yang R.Y."/>
            <person name="Li H.T."/>
            <person name="Zhu H."/>
            <person name="Zhou G.P."/>
            <person name="Wang M."/>
            <person name="Wang L."/>
        </authorList>
    </citation>
    <scope>NUCLEOTIDE SEQUENCE [LARGE SCALE GENOMIC DNA]</scope>
    <source>
        <strain evidence="3">ATCC 90039 / CBS 2479 / JCM 2466 / KCTC 7840 / NCYC 2677 / UAMH 7654</strain>
    </source>
</reference>
<dbReference type="GeneID" id="25985282"/>
<evidence type="ECO:0000313" key="3">
    <source>
        <dbReference type="Proteomes" id="UP000002748"/>
    </source>
</evidence>
<dbReference type="HOGENOM" id="CLU_1767973_0_0_1"/>